<name>A0A942Z5T1_9BACI</name>
<evidence type="ECO:0000256" key="3">
    <source>
        <dbReference type="ARBA" id="ARBA00008562"/>
    </source>
</evidence>
<evidence type="ECO:0000256" key="9">
    <source>
        <dbReference type="ARBA" id="ARBA00023002"/>
    </source>
</evidence>
<evidence type="ECO:0000259" key="13">
    <source>
        <dbReference type="Pfam" id="PF00890"/>
    </source>
</evidence>
<dbReference type="InterPro" id="IPR037099">
    <property type="entry name" value="Fum_R/Succ_DH_flav-like_C_sf"/>
</dbReference>
<dbReference type="Gene3D" id="3.90.700.10">
    <property type="entry name" value="Succinate dehydrogenase/fumarate reductase flavoprotein, catalytic domain"/>
    <property type="match status" value="1"/>
</dbReference>
<dbReference type="InterPro" id="IPR036188">
    <property type="entry name" value="FAD/NAD-bd_sf"/>
</dbReference>
<evidence type="ECO:0000313" key="16">
    <source>
        <dbReference type="Proteomes" id="UP000676456"/>
    </source>
</evidence>
<comment type="subcellular location">
    <subcellularLocation>
        <location evidence="12">Cytoplasm</location>
    </subcellularLocation>
</comment>
<dbReference type="SUPFAM" id="SSF56425">
    <property type="entry name" value="Succinate dehydrogenase/fumarate reductase flavoprotein, catalytic domain"/>
    <property type="match status" value="1"/>
</dbReference>
<evidence type="ECO:0000256" key="1">
    <source>
        <dbReference type="ARBA" id="ARBA00001974"/>
    </source>
</evidence>
<dbReference type="RefSeq" id="WP_213098735.1">
    <property type="nucleotide sequence ID" value="NZ_JAGYPN010000002.1"/>
</dbReference>
<dbReference type="Pfam" id="PF02910">
    <property type="entry name" value="Succ_DH_flav_C"/>
    <property type="match status" value="1"/>
</dbReference>
<evidence type="ECO:0000256" key="7">
    <source>
        <dbReference type="ARBA" id="ARBA00022642"/>
    </source>
</evidence>
<comment type="cofactor">
    <cofactor evidence="1 12">
        <name>FAD</name>
        <dbReference type="ChEBI" id="CHEBI:57692"/>
    </cofactor>
</comment>
<protein>
    <recommendedName>
        <fullName evidence="5 11">L-aspartate oxidase</fullName>
        <ecNumber evidence="4 11">1.4.3.16</ecNumber>
    </recommendedName>
</protein>
<dbReference type="InterPro" id="IPR027477">
    <property type="entry name" value="Succ_DH/fumarate_Rdtase_cat_sf"/>
</dbReference>
<comment type="catalytic activity">
    <reaction evidence="10">
        <text>L-aspartate + O2 = iminosuccinate + H2O2</text>
        <dbReference type="Rhea" id="RHEA:25876"/>
        <dbReference type="ChEBI" id="CHEBI:15379"/>
        <dbReference type="ChEBI" id="CHEBI:16240"/>
        <dbReference type="ChEBI" id="CHEBI:29991"/>
        <dbReference type="ChEBI" id="CHEBI:77875"/>
        <dbReference type="EC" id="1.4.3.16"/>
    </reaction>
    <physiologicalReaction direction="left-to-right" evidence="10">
        <dbReference type="Rhea" id="RHEA:25877"/>
    </physiologicalReaction>
</comment>
<dbReference type="SUPFAM" id="SSF46977">
    <property type="entry name" value="Succinate dehydrogenase/fumarate reductase flavoprotein C-terminal domain"/>
    <property type="match status" value="1"/>
</dbReference>
<evidence type="ECO:0000256" key="8">
    <source>
        <dbReference type="ARBA" id="ARBA00022827"/>
    </source>
</evidence>
<evidence type="ECO:0000256" key="11">
    <source>
        <dbReference type="NCBIfam" id="TIGR00551"/>
    </source>
</evidence>
<dbReference type="GO" id="GO:0005737">
    <property type="term" value="C:cytoplasm"/>
    <property type="evidence" value="ECO:0007669"/>
    <property type="project" value="UniProtKB-SubCell"/>
</dbReference>
<comment type="pathway">
    <text evidence="2 12">Cofactor biosynthesis; NAD(+) biosynthesis; iminoaspartate from L-aspartate (oxidase route): step 1/1.</text>
</comment>
<dbReference type="Gene3D" id="3.50.50.60">
    <property type="entry name" value="FAD/NAD(P)-binding domain"/>
    <property type="match status" value="1"/>
</dbReference>
<dbReference type="FunFam" id="3.90.700.10:FF:000002">
    <property type="entry name" value="L-aspartate oxidase"/>
    <property type="match status" value="1"/>
</dbReference>
<dbReference type="GO" id="GO:0034628">
    <property type="term" value="P:'de novo' NAD+ biosynthetic process from L-aspartate"/>
    <property type="evidence" value="ECO:0007669"/>
    <property type="project" value="TreeGrafter"/>
</dbReference>
<dbReference type="InterPro" id="IPR005288">
    <property type="entry name" value="NadB"/>
</dbReference>
<dbReference type="InterPro" id="IPR003953">
    <property type="entry name" value="FAD-dep_OxRdtase_2_FAD-bd"/>
</dbReference>
<dbReference type="NCBIfam" id="NF005978">
    <property type="entry name" value="PRK08071.1"/>
    <property type="match status" value="1"/>
</dbReference>
<keyword evidence="9 12" id="KW-0560">Oxidoreductase</keyword>
<dbReference type="EC" id="1.4.3.16" evidence="4 11"/>
<dbReference type="PANTHER" id="PTHR42716:SF2">
    <property type="entry name" value="L-ASPARTATE OXIDASE, CHLOROPLASTIC"/>
    <property type="match status" value="1"/>
</dbReference>
<evidence type="ECO:0000256" key="4">
    <source>
        <dbReference type="ARBA" id="ARBA00012173"/>
    </source>
</evidence>
<keyword evidence="6 12" id="KW-0285">Flavoprotein</keyword>
<dbReference type="EMBL" id="JAGYPN010000002">
    <property type="protein sequence ID" value="MBS4223755.1"/>
    <property type="molecule type" value="Genomic_DNA"/>
</dbReference>
<evidence type="ECO:0000313" key="15">
    <source>
        <dbReference type="EMBL" id="MBS4223755.1"/>
    </source>
</evidence>
<evidence type="ECO:0000256" key="6">
    <source>
        <dbReference type="ARBA" id="ARBA00022630"/>
    </source>
</evidence>
<evidence type="ECO:0000259" key="14">
    <source>
        <dbReference type="Pfam" id="PF02910"/>
    </source>
</evidence>
<evidence type="ECO:0000256" key="5">
    <source>
        <dbReference type="ARBA" id="ARBA00021901"/>
    </source>
</evidence>
<dbReference type="GO" id="GO:0033765">
    <property type="term" value="F:steroid dehydrogenase activity, acting on the CH-CH group of donors"/>
    <property type="evidence" value="ECO:0007669"/>
    <property type="project" value="UniProtKB-ARBA"/>
</dbReference>
<dbReference type="Gene3D" id="1.20.58.100">
    <property type="entry name" value="Fumarate reductase/succinate dehydrogenase flavoprotein-like, C-terminal domain"/>
    <property type="match status" value="1"/>
</dbReference>
<gene>
    <name evidence="15" type="primary">nadB</name>
    <name evidence="15" type="ORF">KHA91_13445</name>
</gene>
<feature type="domain" description="Fumarate reductase/succinate dehydrogenase flavoprotein-like C-terminal" evidence="14">
    <location>
        <begin position="418"/>
        <end position="523"/>
    </location>
</feature>
<keyword evidence="8 12" id="KW-0274">FAD</keyword>
<dbReference type="NCBIfam" id="TIGR00551">
    <property type="entry name" value="nadB"/>
    <property type="match status" value="1"/>
</dbReference>
<sequence length="526" mass="58128">MRTNDVLIIGSGVAALQLATLISRDKNVRILTKSHITHANSYLAQGGIAAAIGLQDDASKHFADTLRAGRFHNHEESVREILNEAPTLIDDLAQQGDIFDKDQNGNILLGLEGAHSEKRIVHSGGDATGKNVIEYLISNLTENIKVVENVFAYELIIDHQEKRCIGVKAKDDDGAVHFFYGDYVILATGGCGQLYPFTSNAETVTGDGIAMAYLAGADIVDMEFIQFHPTLLYKDGETKGLISEAVRGEGAILVTGEGSPIMEGVHPLKDLAPRHIVSQTIFDYIEKGHDIYLDIKSIKNFEKRFPTITANCRENGIHLSDGKIPIVPGSHFLMGGIKTDLIGRTSLHGLFAIGEAACTGLHGANRLASNSILEGLYQGKKLSQWINSHAESQPIRELSKPLPSIQAKKVLLPNIQVLKDTMMKRVGIVRSKELLEKQKNWLQQLHLNDLTELDSYSIRDITSIFMYINAYLITEAALSRTESRGGHFRTDFPYEDDENWFKKTIIQKRKGEVANTHEHVETALVN</sequence>
<comment type="similarity">
    <text evidence="3 12">Belongs to the FAD-dependent oxidoreductase 2 family. NadB subfamily.</text>
</comment>
<feature type="domain" description="FAD-dependent oxidoreductase 2 FAD-binding" evidence="13">
    <location>
        <begin position="5"/>
        <end position="372"/>
    </location>
</feature>
<comment type="function">
    <text evidence="12">Catalyzes the oxidation of L-aspartate to iminoaspartate.</text>
</comment>
<dbReference type="AlphaFoldDB" id="A0A942Z5T1"/>
<evidence type="ECO:0000256" key="10">
    <source>
        <dbReference type="ARBA" id="ARBA00048305"/>
    </source>
</evidence>
<reference evidence="15 16" key="1">
    <citation type="submission" date="2021-05" db="EMBL/GenBank/DDBJ databases">
        <title>Novel Bacillus species.</title>
        <authorList>
            <person name="Liu G."/>
        </authorList>
    </citation>
    <scope>NUCLEOTIDE SEQUENCE [LARGE SCALE GENOMIC DNA]</scope>
    <source>
        <strain evidence="15 16">FJAT-49682</strain>
    </source>
</reference>
<dbReference type="Pfam" id="PF00890">
    <property type="entry name" value="FAD_binding_2"/>
    <property type="match status" value="1"/>
</dbReference>
<dbReference type="InterPro" id="IPR015939">
    <property type="entry name" value="Fum_Rdtase/Succ_DH_flav-like_C"/>
</dbReference>
<organism evidence="15 16">
    <name type="scientific">Lederbergia citrea</name>
    <dbReference type="NCBI Taxonomy" id="2833581"/>
    <lineage>
        <taxon>Bacteria</taxon>
        <taxon>Bacillati</taxon>
        <taxon>Bacillota</taxon>
        <taxon>Bacilli</taxon>
        <taxon>Bacillales</taxon>
        <taxon>Bacillaceae</taxon>
        <taxon>Lederbergia</taxon>
    </lineage>
</organism>
<dbReference type="GO" id="GO:0008734">
    <property type="term" value="F:L-aspartate oxidase activity"/>
    <property type="evidence" value="ECO:0007669"/>
    <property type="project" value="UniProtKB-UniRule"/>
</dbReference>
<dbReference type="PANTHER" id="PTHR42716">
    <property type="entry name" value="L-ASPARTATE OXIDASE"/>
    <property type="match status" value="1"/>
</dbReference>
<keyword evidence="16" id="KW-1185">Reference proteome</keyword>
<evidence type="ECO:0000256" key="12">
    <source>
        <dbReference type="RuleBase" id="RU362049"/>
    </source>
</evidence>
<dbReference type="SUPFAM" id="SSF51905">
    <property type="entry name" value="FAD/NAD(P)-binding domain"/>
    <property type="match status" value="1"/>
</dbReference>
<dbReference type="Proteomes" id="UP000676456">
    <property type="component" value="Unassembled WGS sequence"/>
</dbReference>
<comment type="caution">
    <text evidence="15">The sequence shown here is derived from an EMBL/GenBank/DDBJ whole genome shotgun (WGS) entry which is preliminary data.</text>
</comment>
<evidence type="ECO:0000256" key="2">
    <source>
        <dbReference type="ARBA" id="ARBA00004950"/>
    </source>
</evidence>
<proteinExistence type="inferred from homology"/>
<keyword evidence="7 12" id="KW-0662">Pyridine nucleotide biosynthesis</keyword>
<accession>A0A942Z5T1</accession>